<keyword evidence="12" id="KW-1185">Reference proteome</keyword>
<evidence type="ECO:0000256" key="1">
    <source>
        <dbReference type="ARBA" id="ARBA00004395"/>
    </source>
</evidence>
<dbReference type="GO" id="GO:0000139">
    <property type="term" value="C:Golgi membrane"/>
    <property type="evidence" value="ECO:0007669"/>
    <property type="project" value="UniProtKB-SubCell"/>
</dbReference>
<evidence type="ECO:0000256" key="7">
    <source>
        <dbReference type="ARBA" id="ARBA00023136"/>
    </source>
</evidence>
<evidence type="ECO:0000259" key="10">
    <source>
        <dbReference type="SMART" id="SM00762"/>
    </source>
</evidence>
<keyword evidence="6" id="KW-0333">Golgi apparatus</keyword>
<accession>A0AAD9I3I4</accession>
<feature type="compositionally biased region" description="Low complexity" evidence="9">
    <location>
        <begin position="1"/>
        <end position="48"/>
    </location>
</feature>
<proteinExistence type="inferred from homology"/>
<evidence type="ECO:0000313" key="11">
    <source>
        <dbReference type="EMBL" id="KAK2070478.1"/>
    </source>
</evidence>
<comment type="similarity">
    <text evidence="2">Belongs to the COG4 family.</text>
</comment>
<gene>
    <name evidence="11" type="ORF">P8C59_004967</name>
</gene>
<keyword evidence="7" id="KW-0472">Membrane</keyword>
<dbReference type="InterPro" id="IPR013167">
    <property type="entry name" value="COG4_M"/>
</dbReference>
<dbReference type="InterPro" id="IPR048680">
    <property type="entry name" value="COG4_N"/>
</dbReference>
<dbReference type="PANTHER" id="PTHR24016:SF0">
    <property type="entry name" value="CONSERVED OLIGOMERIC GOLGI COMPLEX SUBUNIT 4"/>
    <property type="match status" value="1"/>
</dbReference>
<name>A0AAD9I3I4_9PEZI</name>
<evidence type="ECO:0000256" key="9">
    <source>
        <dbReference type="SAM" id="MobiDB-lite"/>
    </source>
</evidence>
<dbReference type="GO" id="GO:0015031">
    <property type="term" value="P:protein transport"/>
    <property type="evidence" value="ECO:0007669"/>
    <property type="project" value="UniProtKB-KW"/>
</dbReference>
<evidence type="ECO:0000256" key="8">
    <source>
        <dbReference type="ARBA" id="ARBA00031340"/>
    </source>
</evidence>
<evidence type="ECO:0000256" key="2">
    <source>
        <dbReference type="ARBA" id="ARBA00009215"/>
    </source>
</evidence>
<dbReference type="InterPro" id="IPR048684">
    <property type="entry name" value="COG4_C"/>
</dbReference>
<reference evidence="11" key="1">
    <citation type="journal article" date="2023" name="Mol. Plant Microbe Interact.">
        <title>Elucidating the Obligate Nature and Biological Capacity of an Invasive Fungal Corn Pathogen.</title>
        <authorList>
            <person name="MacCready J.S."/>
            <person name="Roggenkamp E.M."/>
            <person name="Gdanetz K."/>
            <person name="Chilvers M.I."/>
        </authorList>
    </citation>
    <scope>NUCLEOTIDE SEQUENCE</scope>
    <source>
        <strain evidence="11">PM02</strain>
    </source>
</reference>
<dbReference type="SMART" id="SM00762">
    <property type="entry name" value="Cog4"/>
    <property type="match status" value="1"/>
</dbReference>
<comment type="subcellular location">
    <subcellularLocation>
        <location evidence="1">Golgi apparatus membrane</location>
        <topology evidence="1">Peripheral membrane protein</topology>
    </subcellularLocation>
</comment>
<organism evidence="11 12">
    <name type="scientific">Phyllachora maydis</name>
    <dbReference type="NCBI Taxonomy" id="1825666"/>
    <lineage>
        <taxon>Eukaryota</taxon>
        <taxon>Fungi</taxon>
        <taxon>Dikarya</taxon>
        <taxon>Ascomycota</taxon>
        <taxon>Pezizomycotina</taxon>
        <taxon>Sordariomycetes</taxon>
        <taxon>Sordariomycetidae</taxon>
        <taxon>Phyllachorales</taxon>
        <taxon>Phyllachoraceae</taxon>
        <taxon>Phyllachora</taxon>
    </lineage>
</organism>
<dbReference type="EMBL" id="JAQQPM010000004">
    <property type="protein sequence ID" value="KAK2070478.1"/>
    <property type="molecule type" value="Genomic_DNA"/>
</dbReference>
<dbReference type="Pfam" id="PF08318">
    <property type="entry name" value="COG4_m"/>
    <property type="match status" value="1"/>
</dbReference>
<evidence type="ECO:0000256" key="5">
    <source>
        <dbReference type="ARBA" id="ARBA00022927"/>
    </source>
</evidence>
<dbReference type="PANTHER" id="PTHR24016">
    <property type="entry name" value="CONSERVED OLIGOMERIC GOLGI COMPLEX SUBUNIT 4"/>
    <property type="match status" value="1"/>
</dbReference>
<keyword evidence="4" id="KW-0813">Transport</keyword>
<feature type="region of interest" description="Disordered" evidence="9">
    <location>
        <begin position="608"/>
        <end position="630"/>
    </location>
</feature>
<comment type="caution">
    <text evidence="11">The sequence shown here is derived from an EMBL/GenBank/DDBJ whole genome shotgun (WGS) entry which is preliminary data.</text>
</comment>
<dbReference type="Pfam" id="PF20662">
    <property type="entry name" value="COG4_C"/>
    <property type="match status" value="1"/>
</dbReference>
<dbReference type="Proteomes" id="UP001217918">
    <property type="component" value="Unassembled WGS sequence"/>
</dbReference>
<evidence type="ECO:0000256" key="6">
    <source>
        <dbReference type="ARBA" id="ARBA00023034"/>
    </source>
</evidence>
<protein>
    <recommendedName>
        <fullName evidence="3">Conserved oligomeric Golgi complex subunit 4</fullName>
    </recommendedName>
    <alternativeName>
        <fullName evidence="8">Component of oligomeric Golgi complex 4</fullName>
    </alternativeName>
</protein>
<dbReference type="Pfam" id="PF20663">
    <property type="entry name" value="COG4_N"/>
    <property type="match status" value="1"/>
</dbReference>
<sequence length="873" mass="93268">MAAATTTTAIAGTGTGTGTSMSTGTGTSMSTGTGTGTSSSHAKAEPTSTRPPPPTAALLTATTPAEVRAALAALHARSAAVTARLAELRGSHAELNQSLARLDNLRAGLGVQGIAARTISSTMLAGAAATAAHLSGRVRALDLEKSRVEATLRVVEQVAELKACVAGVVGSMGAPQDWEAAAGYIARAARVPEDVVRGGFAAAVVPTVEVPDPPWVTLEAARESLCGLFLREFQRAAADGDGPKVTRFFKLFPLIGRGHVGLDVYGQYVCQGVAGTARAVLKDANSAAQPPGGRGGRDGFFHANALTRLFEHVAHIVDAHGSLVERHYGQGKMVKVIERLQAEVDIQGGIILDSWSDERGVDRKLTDVKSYPFSFLVQSYHYQQPRTKSPAVGAGATEPRSSEDEGVNMREVDALLSEIAVMLGRWSLYSRFLAGKCRDPDAPDDAPLSVPDVVVKSNLARKVFAKLIDPYITMTHFFVRRSVEKAFQLDEFPIGLSLNMHKAIEANPPYIISAVDDVMYIVNTIIQKCLSSSQRAVLDQVVPGMLTLLGADFIGMIQRKMRDEYYPKPLVQGGFPPEDKIVAFIVLINSLDLSNEYLARIIATHTGSSAPRDGATPHHPHPPSALKESFPFRNDAREVVARLNSLLASFVAKSNELSSEGLQRLFMQVIKPRVRLILPETFRDTDYTLTEHEALEAAAASAANTAANPGTGGGGGADGPGAVAGGEMLNASAAEELLAEQVGRRFEHGWDALMRPLARLLTPRAAATALDLTARYLARMLEKRVWGYAGRASAYGVIRMERDVGAIVSVVSRGNYAVREVFARTVQVLVVANMEDDEWEEMQAAAAGEEGGGMAWVLSEEEKRRARALVRVV</sequence>
<evidence type="ECO:0000313" key="12">
    <source>
        <dbReference type="Proteomes" id="UP001217918"/>
    </source>
</evidence>
<evidence type="ECO:0000256" key="3">
    <source>
        <dbReference type="ARBA" id="ARBA00020975"/>
    </source>
</evidence>
<keyword evidence="5" id="KW-0653">Protein transport</keyword>
<dbReference type="Gene3D" id="1.20.58.1970">
    <property type="match status" value="1"/>
</dbReference>
<feature type="region of interest" description="Disordered" evidence="9">
    <location>
        <begin position="386"/>
        <end position="406"/>
    </location>
</feature>
<feature type="domain" description="COG4 transport protein middle alpha-helical bundle" evidence="10">
    <location>
        <begin position="218"/>
        <end position="562"/>
    </location>
</feature>
<dbReference type="InterPro" id="IPR048682">
    <property type="entry name" value="COG4"/>
</dbReference>
<dbReference type="AlphaFoldDB" id="A0AAD9I3I4"/>
<feature type="region of interest" description="Disordered" evidence="9">
    <location>
        <begin position="1"/>
        <end position="56"/>
    </location>
</feature>
<evidence type="ECO:0000256" key="4">
    <source>
        <dbReference type="ARBA" id="ARBA00022448"/>
    </source>
</evidence>